<dbReference type="AlphaFoldDB" id="A0AAN9EMZ8"/>
<evidence type="ECO:0000313" key="2">
    <source>
        <dbReference type="Proteomes" id="UP001372338"/>
    </source>
</evidence>
<accession>A0AAN9EMZ8</accession>
<proteinExistence type="predicted"/>
<organism evidence="1 2">
    <name type="scientific">Crotalaria pallida</name>
    <name type="common">Smooth rattlebox</name>
    <name type="synonym">Crotalaria striata</name>
    <dbReference type="NCBI Taxonomy" id="3830"/>
    <lineage>
        <taxon>Eukaryota</taxon>
        <taxon>Viridiplantae</taxon>
        <taxon>Streptophyta</taxon>
        <taxon>Embryophyta</taxon>
        <taxon>Tracheophyta</taxon>
        <taxon>Spermatophyta</taxon>
        <taxon>Magnoliopsida</taxon>
        <taxon>eudicotyledons</taxon>
        <taxon>Gunneridae</taxon>
        <taxon>Pentapetalae</taxon>
        <taxon>rosids</taxon>
        <taxon>fabids</taxon>
        <taxon>Fabales</taxon>
        <taxon>Fabaceae</taxon>
        <taxon>Papilionoideae</taxon>
        <taxon>50 kb inversion clade</taxon>
        <taxon>genistoids sensu lato</taxon>
        <taxon>core genistoids</taxon>
        <taxon>Crotalarieae</taxon>
        <taxon>Crotalaria</taxon>
    </lineage>
</organism>
<dbReference type="EMBL" id="JAYWIO010000005">
    <property type="protein sequence ID" value="KAK7259261.1"/>
    <property type="molecule type" value="Genomic_DNA"/>
</dbReference>
<sequence length="95" mass="10460">MLEPKSGVKRREGASDLEWGKERRTGVSVDAQLKEKEKGLLMALCCVLDAGSAMIKNQRKRNKSGREDGFGSLGVAVSNKNICNFLVDNLLKHID</sequence>
<comment type="caution">
    <text evidence="1">The sequence shown here is derived from an EMBL/GenBank/DDBJ whole genome shotgun (WGS) entry which is preliminary data.</text>
</comment>
<evidence type="ECO:0000313" key="1">
    <source>
        <dbReference type="EMBL" id="KAK7259261.1"/>
    </source>
</evidence>
<protein>
    <submittedName>
        <fullName evidence="1">Uncharacterized protein</fullName>
    </submittedName>
</protein>
<gene>
    <name evidence="1" type="ORF">RIF29_24863</name>
</gene>
<dbReference type="Proteomes" id="UP001372338">
    <property type="component" value="Unassembled WGS sequence"/>
</dbReference>
<keyword evidence="2" id="KW-1185">Reference proteome</keyword>
<reference evidence="1 2" key="1">
    <citation type="submission" date="2024-01" db="EMBL/GenBank/DDBJ databases">
        <title>The genomes of 5 underutilized Papilionoideae crops provide insights into root nodulation and disease resistanc.</title>
        <authorList>
            <person name="Yuan L."/>
        </authorList>
    </citation>
    <scope>NUCLEOTIDE SEQUENCE [LARGE SCALE GENOMIC DNA]</scope>
    <source>
        <strain evidence="1">ZHUSHIDOU_FW_LH</strain>
        <tissue evidence="1">Leaf</tissue>
    </source>
</reference>
<name>A0AAN9EMZ8_CROPI</name>